<comment type="pathway">
    <text evidence="3">Hormone biosynthesis.</text>
</comment>
<evidence type="ECO:0000256" key="12">
    <source>
        <dbReference type="ARBA" id="ARBA00025712"/>
    </source>
</evidence>
<dbReference type="GO" id="GO:0005737">
    <property type="term" value="C:cytoplasm"/>
    <property type="evidence" value="ECO:0007669"/>
    <property type="project" value="TreeGrafter"/>
</dbReference>
<keyword evidence="6" id="KW-0479">Metal-binding</keyword>
<keyword evidence="21" id="KW-1185">Reference proteome</keyword>
<sequence>MDLLISIWSRISINSIFFFRPSYFFVAEWIITHPFVCVFLIFFLVISYKLYNFKEIFVDYKPEIPPEVRILEGQVLPPYFPNGWIPLLESRQIKTNQMVSLICFGKELIVARGSDDKIYIFDAYCPHLGANLAIGGTLEKRCRQDCIRCPFHAWSFRLSDGMCVDVPYESSPPNARIKIWNSIESNNIIFVWYHANDSEPEWSIDPIDEIITKKWTYKGRTEHLVNCHFQEIPENGADVTHLNQIHSSAFYLGSNINLSDRDRWYSKIIEHSWAADWTPCSAPKQHTSKLEILHETKFFGMRLFRMKLDVTLIGPAYVELRFRCFSFFGEIDGIILQQVKPIQPMRNSIVHSFYLDSSLKSYLFSKFLLFSEAKMLERDVRIWNRKAFLRKPFIAKSERCLAKYRRWFHQFYSNQSKTLNDW</sequence>
<dbReference type="OrthoDB" id="6428779at2759"/>
<feature type="domain" description="Rieske" evidence="18">
    <location>
        <begin position="84"/>
        <end position="191"/>
    </location>
</feature>
<keyword evidence="5" id="KW-0001">2Fe-2S</keyword>
<dbReference type="Gene3D" id="3.90.380.10">
    <property type="entry name" value="Naphthalene 1,2-dioxygenase Alpha Subunit, Chain A, domain 1"/>
    <property type="match status" value="1"/>
</dbReference>
<evidence type="ECO:0000256" key="13">
    <source>
        <dbReference type="ARBA" id="ARBA00025729"/>
    </source>
</evidence>
<dbReference type="GO" id="GO:0046872">
    <property type="term" value="F:metal ion binding"/>
    <property type="evidence" value="ECO:0007669"/>
    <property type="project" value="UniProtKB-KW"/>
</dbReference>
<keyword evidence="11 17" id="KW-0472">Membrane</keyword>
<evidence type="ECO:0000256" key="9">
    <source>
        <dbReference type="ARBA" id="ARBA00023004"/>
    </source>
</evidence>
<evidence type="ECO:0000256" key="17">
    <source>
        <dbReference type="SAM" id="Phobius"/>
    </source>
</evidence>
<dbReference type="InterPro" id="IPR050584">
    <property type="entry name" value="Cholesterol_7-desaturase"/>
</dbReference>
<evidence type="ECO:0000313" key="20">
    <source>
        <dbReference type="EnsemblMetazoa" id="KAF7495173.1"/>
    </source>
</evidence>
<dbReference type="Proteomes" id="UP000070412">
    <property type="component" value="Unassembled WGS sequence"/>
</dbReference>
<comment type="subcellular location">
    <subcellularLocation>
        <location evidence="2">Membrane</location>
    </subcellularLocation>
</comment>
<evidence type="ECO:0000256" key="7">
    <source>
        <dbReference type="ARBA" id="ARBA00022989"/>
    </source>
</evidence>
<dbReference type="EC" id="1.14.19.21" evidence="14"/>
<evidence type="ECO:0000256" key="11">
    <source>
        <dbReference type="ARBA" id="ARBA00023136"/>
    </source>
</evidence>
<reference evidence="21" key="1">
    <citation type="journal article" date="2020" name="PLoS Negl. Trop. Dis.">
        <title>High-quality nuclear genome for Sarcoptes scabiei-A critical resource for a neglected parasite.</title>
        <authorList>
            <person name="Korhonen P.K."/>
            <person name="Gasser R.B."/>
            <person name="Ma G."/>
            <person name="Wang T."/>
            <person name="Stroehlein A.J."/>
            <person name="Young N.D."/>
            <person name="Ang C.S."/>
            <person name="Fernando D.D."/>
            <person name="Lu H.C."/>
            <person name="Taylor S."/>
            <person name="Reynolds S.L."/>
            <person name="Mofiz E."/>
            <person name="Najaraj S.H."/>
            <person name="Gowda H."/>
            <person name="Madugundu A."/>
            <person name="Renuse S."/>
            <person name="Holt D."/>
            <person name="Pandey A."/>
            <person name="Papenfuss A.T."/>
            <person name="Fischer K."/>
        </authorList>
    </citation>
    <scope>NUCLEOTIDE SEQUENCE [LARGE SCALE GENOMIC DNA]</scope>
</reference>
<evidence type="ECO:0000259" key="18">
    <source>
        <dbReference type="PROSITE" id="PS51296"/>
    </source>
</evidence>
<evidence type="ECO:0000256" key="1">
    <source>
        <dbReference type="ARBA" id="ARBA00001962"/>
    </source>
</evidence>
<protein>
    <recommendedName>
        <fullName evidence="14">cholesterol 7-desaturase</fullName>
        <ecNumber evidence="14">1.14.19.21</ecNumber>
    </recommendedName>
</protein>
<dbReference type="InterPro" id="IPR036922">
    <property type="entry name" value="Rieske_2Fe-2S_sf"/>
</dbReference>
<reference evidence="19" key="2">
    <citation type="submission" date="2020-01" db="EMBL/GenBank/DDBJ databases">
        <authorList>
            <person name="Korhonen P.K.K."/>
            <person name="Guangxu M.G."/>
            <person name="Wang T.W."/>
            <person name="Stroehlein A.J.S."/>
            <person name="Young N.D."/>
            <person name="Ang C.-S.A."/>
            <person name="Fernando D.W.F."/>
            <person name="Lu H.L."/>
            <person name="Taylor S.T."/>
            <person name="Ehtesham M.E.M."/>
            <person name="Najaraj S.H.N."/>
            <person name="Harsha G.H.G."/>
            <person name="Madugundu A.M."/>
            <person name="Renuse S.R."/>
            <person name="Holt D.H."/>
            <person name="Pandey A.P."/>
            <person name="Papenfuss A.P."/>
            <person name="Gasser R.B.G."/>
            <person name="Fischer K.F."/>
        </authorList>
    </citation>
    <scope>NUCLEOTIDE SEQUENCE</scope>
    <source>
        <strain evidence="19">SSS_KF_BRIS2020</strain>
    </source>
</reference>
<dbReference type="AlphaFoldDB" id="A0A834RJL3"/>
<dbReference type="CDD" id="cd03469">
    <property type="entry name" value="Rieske_RO_Alpha_N"/>
    <property type="match status" value="1"/>
</dbReference>
<dbReference type="PANTHER" id="PTHR21266:SF32">
    <property type="entry name" value="CHOLESTEROL 7-DESATURASE NVD"/>
    <property type="match status" value="1"/>
</dbReference>
<evidence type="ECO:0000313" key="19">
    <source>
        <dbReference type="EMBL" id="KAF7495173.1"/>
    </source>
</evidence>
<evidence type="ECO:0000256" key="3">
    <source>
        <dbReference type="ARBA" id="ARBA00004972"/>
    </source>
</evidence>
<dbReference type="InterPro" id="IPR045605">
    <property type="entry name" value="KshA-like_C"/>
</dbReference>
<evidence type="ECO:0000256" key="5">
    <source>
        <dbReference type="ARBA" id="ARBA00022714"/>
    </source>
</evidence>
<evidence type="ECO:0000256" key="10">
    <source>
        <dbReference type="ARBA" id="ARBA00023014"/>
    </source>
</evidence>
<evidence type="ECO:0000256" key="2">
    <source>
        <dbReference type="ARBA" id="ARBA00004370"/>
    </source>
</evidence>
<keyword evidence="7 17" id="KW-1133">Transmembrane helix</keyword>
<dbReference type="Pfam" id="PF00355">
    <property type="entry name" value="Rieske"/>
    <property type="match status" value="1"/>
</dbReference>
<keyword evidence="4 17" id="KW-0812">Transmembrane</keyword>
<dbReference type="PANTHER" id="PTHR21266">
    <property type="entry name" value="IRON-SULFUR DOMAIN CONTAINING PROTEIN"/>
    <property type="match status" value="1"/>
</dbReference>
<comment type="similarity">
    <text evidence="13">Belongs to the cholesterol 7-desaturase family.</text>
</comment>
<dbReference type="SUPFAM" id="SSF55961">
    <property type="entry name" value="Bet v1-like"/>
    <property type="match status" value="1"/>
</dbReference>
<comment type="pathway">
    <text evidence="12">Steroid hormone biosynthesis; dafachronic acid biosynthesis.</text>
</comment>
<dbReference type="InterPro" id="IPR017941">
    <property type="entry name" value="Rieske_2Fe-2S"/>
</dbReference>
<dbReference type="Gene3D" id="2.102.10.10">
    <property type="entry name" value="Rieske [2Fe-2S] iron-sulphur domain"/>
    <property type="match status" value="1"/>
</dbReference>
<dbReference type="SUPFAM" id="SSF50022">
    <property type="entry name" value="ISP domain"/>
    <property type="match status" value="1"/>
</dbReference>
<organism evidence="19">
    <name type="scientific">Sarcoptes scabiei</name>
    <name type="common">Itch mite</name>
    <name type="synonym">Acarus scabiei</name>
    <dbReference type="NCBI Taxonomy" id="52283"/>
    <lineage>
        <taxon>Eukaryota</taxon>
        <taxon>Metazoa</taxon>
        <taxon>Ecdysozoa</taxon>
        <taxon>Arthropoda</taxon>
        <taxon>Chelicerata</taxon>
        <taxon>Arachnida</taxon>
        <taxon>Acari</taxon>
        <taxon>Acariformes</taxon>
        <taxon>Sarcoptiformes</taxon>
        <taxon>Astigmata</taxon>
        <taxon>Psoroptidia</taxon>
        <taxon>Sarcoptoidea</taxon>
        <taxon>Sarcoptidae</taxon>
        <taxon>Sarcoptinae</taxon>
        <taxon>Sarcoptes</taxon>
    </lineage>
</organism>
<evidence type="ECO:0000256" key="4">
    <source>
        <dbReference type="ARBA" id="ARBA00022692"/>
    </source>
</evidence>
<dbReference type="GO" id="GO:0016020">
    <property type="term" value="C:membrane"/>
    <property type="evidence" value="ECO:0007669"/>
    <property type="project" value="UniProtKB-SubCell"/>
</dbReference>
<evidence type="ECO:0000256" key="8">
    <source>
        <dbReference type="ARBA" id="ARBA00023002"/>
    </source>
</evidence>
<keyword evidence="8" id="KW-0560">Oxidoreductase</keyword>
<evidence type="ECO:0000256" key="16">
    <source>
        <dbReference type="ARBA" id="ARBA00049548"/>
    </source>
</evidence>
<evidence type="ECO:0000313" key="21">
    <source>
        <dbReference type="Proteomes" id="UP000070412"/>
    </source>
</evidence>
<accession>A0A834RJL3</accession>
<dbReference type="EMBL" id="WVUK01000050">
    <property type="protein sequence ID" value="KAF7495173.1"/>
    <property type="molecule type" value="Genomic_DNA"/>
</dbReference>
<dbReference type="PROSITE" id="PS51296">
    <property type="entry name" value="RIESKE"/>
    <property type="match status" value="1"/>
</dbReference>
<dbReference type="Pfam" id="PF19298">
    <property type="entry name" value="KshA_C"/>
    <property type="match status" value="1"/>
</dbReference>
<reference evidence="20" key="3">
    <citation type="submission" date="2022-06" db="UniProtKB">
        <authorList>
            <consortium name="EnsemblMetazoa"/>
        </authorList>
    </citation>
    <scope>IDENTIFICATION</scope>
</reference>
<proteinExistence type="inferred from homology"/>
<comment type="cofactor">
    <cofactor evidence="1">
        <name>Fe cation</name>
        <dbReference type="ChEBI" id="CHEBI:24875"/>
    </cofactor>
</comment>
<name>A0A834RJL3_SARSC</name>
<dbReference type="GO" id="GO:0170056">
    <property type="term" value="F:cholesterol 7-desaturase [NAD(P)H] activity"/>
    <property type="evidence" value="ECO:0007669"/>
    <property type="project" value="UniProtKB-EC"/>
</dbReference>
<dbReference type="GO" id="GO:0051537">
    <property type="term" value="F:2 iron, 2 sulfur cluster binding"/>
    <property type="evidence" value="ECO:0007669"/>
    <property type="project" value="UniProtKB-KW"/>
</dbReference>
<evidence type="ECO:0000256" key="14">
    <source>
        <dbReference type="ARBA" id="ARBA00026095"/>
    </source>
</evidence>
<dbReference type="GO" id="GO:0008203">
    <property type="term" value="P:cholesterol metabolic process"/>
    <property type="evidence" value="ECO:0007669"/>
    <property type="project" value="InterPro"/>
</dbReference>
<gene>
    <name evidence="19" type="ORF">SSS_7379</name>
</gene>
<comment type="catalytic activity">
    <reaction evidence="15">
        <text>cholesterol + NADH + O2 + H(+) = 7-dehydrocholesterol + NAD(+) + 2 H2O</text>
        <dbReference type="Rhea" id="RHEA:51644"/>
        <dbReference type="ChEBI" id="CHEBI:15377"/>
        <dbReference type="ChEBI" id="CHEBI:15378"/>
        <dbReference type="ChEBI" id="CHEBI:15379"/>
        <dbReference type="ChEBI" id="CHEBI:16113"/>
        <dbReference type="ChEBI" id="CHEBI:17759"/>
        <dbReference type="ChEBI" id="CHEBI:57540"/>
        <dbReference type="ChEBI" id="CHEBI:57945"/>
        <dbReference type="EC" id="1.14.19.21"/>
    </reaction>
    <physiologicalReaction direction="left-to-right" evidence="15">
        <dbReference type="Rhea" id="RHEA:51645"/>
    </physiologicalReaction>
</comment>
<comment type="catalytic activity">
    <reaction evidence="16">
        <text>cholesterol + NADPH + O2 + H(+) = 7-dehydrocholesterol + NADP(+) + 2 H2O</text>
        <dbReference type="Rhea" id="RHEA:45024"/>
        <dbReference type="ChEBI" id="CHEBI:15377"/>
        <dbReference type="ChEBI" id="CHEBI:15378"/>
        <dbReference type="ChEBI" id="CHEBI:15379"/>
        <dbReference type="ChEBI" id="CHEBI:16113"/>
        <dbReference type="ChEBI" id="CHEBI:17759"/>
        <dbReference type="ChEBI" id="CHEBI:57783"/>
        <dbReference type="ChEBI" id="CHEBI:58349"/>
        <dbReference type="EC" id="1.14.19.21"/>
    </reaction>
    <physiologicalReaction direction="left-to-right" evidence="16">
        <dbReference type="Rhea" id="RHEA:45025"/>
    </physiologicalReaction>
</comment>
<evidence type="ECO:0000256" key="15">
    <source>
        <dbReference type="ARBA" id="ARBA00047853"/>
    </source>
</evidence>
<keyword evidence="9" id="KW-0408">Iron</keyword>
<keyword evidence="10" id="KW-0411">Iron-sulfur</keyword>
<evidence type="ECO:0000256" key="6">
    <source>
        <dbReference type="ARBA" id="ARBA00022723"/>
    </source>
</evidence>
<feature type="transmembrane region" description="Helical" evidence="17">
    <location>
        <begin position="23"/>
        <end position="46"/>
    </location>
</feature>
<dbReference type="EnsemblMetazoa" id="SSS_7379s_mrna">
    <property type="protein sequence ID" value="KAF7495173.1"/>
    <property type="gene ID" value="SSS_7379"/>
</dbReference>
<dbReference type="UniPathway" id="UPA01020"/>